<accession>A0A166QLC4</accession>
<protein>
    <submittedName>
        <fullName evidence="2">Uncharacterized protein</fullName>
    </submittedName>
</protein>
<comment type="caution">
    <text evidence="2">The sequence shown here is derived from an EMBL/GenBank/DDBJ whole genome shotgun (WGS) entry which is preliminary data.</text>
</comment>
<dbReference type="OrthoDB" id="10007701at2"/>
<evidence type="ECO:0000313" key="2">
    <source>
        <dbReference type="EMBL" id="KZN20465.1"/>
    </source>
</evidence>
<organism evidence="2 3">
    <name type="scientific">Pseudomonas fluorescens</name>
    <dbReference type="NCBI Taxonomy" id="294"/>
    <lineage>
        <taxon>Bacteria</taxon>
        <taxon>Pseudomonadati</taxon>
        <taxon>Pseudomonadota</taxon>
        <taxon>Gammaproteobacteria</taxon>
        <taxon>Pseudomonadales</taxon>
        <taxon>Pseudomonadaceae</taxon>
        <taxon>Pseudomonas</taxon>
    </lineage>
</organism>
<name>A0A166QLC4_PSEFL</name>
<dbReference type="AlphaFoldDB" id="A0A166QLC4"/>
<evidence type="ECO:0000256" key="1">
    <source>
        <dbReference type="SAM" id="Phobius"/>
    </source>
</evidence>
<dbReference type="EMBL" id="LUKJ01000002">
    <property type="protein sequence ID" value="KZN20465.1"/>
    <property type="molecule type" value="Genomic_DNA"/>
</dbReference>
<sequence length="108" mass="12101">MGRMLLLFLALAAAVSWATGNYWIITAALVVACGFVLLVVPVINNRHNKRFMADLRKRNRGNMDLQSGWVKKPWQHDEGECKRQKGLLAAQIEAHAAKSAAEREDSKK</sequence>
<keyword evidence="1" id="KW-0472">Membrane</keyword>
<keyword evidence="1" id="KW-0812">Transmembrane</keyword>
<dbReference type="RefSeq" id="WP_063340509.1">
    <property type="nucleotide sequence ID" value="NZ_LUKJ01000002.1"/>
</dbReference>
<reference evidence="3" key="1">
    <citation type="submission" date="2016-03" db="EMBL/GenBank/DDBJ databases">
        <authorList>
            <person name="Ray J."/>
            <person name="Price M."/>
            <person name="Deutschbauer A."/>
        </authorList>
    </citation>
    <scope>NUCLEOTIDE SEQUENCE [LARGE SCALE GENOMIC DNA]</scope>
    <source>
        <strain evidence="3">FW300-N1B4</strain>
    </source>
</reference>
<gene>
    <name evidence="2" type="ORF">A1D17_02680</name>
</gene>
<dbReference type="Proteomes" id="UP000076489">
    <property type="component" value="Unassembled WGS sequence"/>
</dbReference>
<keyword evidence="1" id="KW-1133">Transmembrane helix</keyword>
<dbReference type="PROSITE" id="PS51257">
    <property type="entry name" value="PROKAR_LIPOPROTEIN"/>
    <property type="match status" value="1"/>
</dbReference>
<feature type="transmembrane region" description="Helical" evidence="1">
    <location>
        <begin position="28"/>
        <end position="47"/>
    </location>
</feature>
<evidence type="ECO:0000313" key="3">
    <source>
        <dbReference type="Proteomes" id="UP000076489"/>
    </source>
</evidence>
<reference evidence="2 3" key="2">
    <citation type="journal article" date="2018" name="Nature">
        <title>Mutant phenotypes for thousands of bacterial genes of unknown function.</title>
        <authorList>
            <person name="Price M.N."/>
            <person name="Wetmore K.M."/>
            <person name="Waters R.J."/>
            <person name="Callaghan M."/>
            <person name="Ray J."/>
            <person name="Liu H."/>
            <person name="Kuehl J.V."/>
            <person name="Melnyk R.A."/>
            <person name="Lamson J.S."/>
            <person name="Suh Y."/>
            <person name="Carlson H.K."/>
            <person name="Esquivel Z."/>
            <person name="Sadeeshkumar H."/>
            <person name="Chakraborty R."/>
            <person name="Zane G.M."/>
            <person name="Rubin B.E."/>
            <person name="Wall J.D."/>
            <person name="Visel A."/>
            <person name="Bristow J."/>
            <person name="Blow M.J."/>
            <person name="Arkin A.P."/>
            <person name="Deutschbauer A.M."/>
        </authorList>
    </citation>
    <scope>NUCLEOTIDE SEQUENCE [LARGE SCALE GENOMIC DNA]</scope>
    <source>
        <strain evidence="2 3">FW300-N1B4</strain>
    </source>
</reference>
<proteinExistence type="predicted"/>